<name>A0A645IBX7_9ZZZZ</name>
<dbReference type="InterPro" id="IPR036942">
    <property type="entry name" value="Beta-barrel_TonB_sf"/>
</dbReference>
<keyword evidence="7" id="KW-0675">Receptor</keyword>
<organism evidence="10">
    <name type="scientific">bioreactor metagenome</name>
    <dbReference type="NCBI Taxonomy" id="1076179"/>
    <lineage>
        <taxon>unclassified sequences</taxon>
        <taxon>metagenomes</taxon>
        <taxon>ecological metagenomes</taxon>
    </lineage>
</organism>
<evidence type="ECO:0000256" key="3">
    <source>
        <dbReference type="ARBA" id="ARBA00022692"/>
    </source>
</evidence>
<keyword evidence="2" id="KW-0813">Transport</keyword>
<dbReference type="EMBL" id="VSSQ01111335">
    <property type="protein sequence ID" value="MPN48737.1"/>
    <property type="molecule type" value="Genomic_DNA"/>
</dbReference>
<gene>
    <name evidence="10" type="primary">btuB_86</name>
    <name evidence="10" type="ORF">SDC9_196349</name>
</gene>
<keyword evidence="5" id="KW-0798">TonB box</keyword>
<dbReference type="SUPFAM" id="SSF56935">
    <property type="entry name" value="Porins"/>
    <property type="match status" value="1"/>
</dbReference>
<dbReference type="PROSITE" id="PS52016">
    <property type="entry name" value="TONB_DEPENDENT_REC_3"/>
    <property type="match status" value="1"/>
</dbReference>
<dbReference type="PANTHER" id="PTHR30069">
    <property type="entry name" value="TONB-DEPENDENT OUTER MEMBRANE RECEPTOR"/>
    <property type="match status" value="1"/>
</dbReference>
<evidence type="ECO:0000256" key="5">
    <source>
        <dbReference type="ARBA" id="ARBA00023077"/>
    </source>
</evidence>
<evidence type="ECO:0000259" key="9">
    <source>
        <dbReference type="Pfam" id="PF00593"/>
    </source>
</evidence>
<sequence>MSIFKRNLNNAIDWKYISGEYHPYNIDNYRATGVNVSLTSKLTSTAASEVGYTYLDSHDQNNKGLGDPRHSFHLGINVHDGKLSQTINAIYQAESGSPGKYVDGRFIVNTNTNYSFTSDTSLFLTINNLFDKAYQSVYDFPANGRTVLLGIKQAL</sequence>
<dbReference type="Gene3D" id="2.40.170.20">
    <property type="entry name" value="TonB-dependent receptor, beta-barrel domain"/>
    <property type="match status" value="1"/>
</dbReference>
<evidence type="ECO:0000313" key="10">
    <source>
        <dbReference type="EMBL" id="MPN48737.1"/>
    </source>
</evidence>
<comment type="subcellular location">
    <subcellularLocation>
        <location evidence="1">Cell outer membrane</location>
        <topology evidence="1">Multi-pass membrane protein</topology>
    </subcellularLocation>
</comment>
<comment type="caution">
    <text evidence="10">The sequence shown here is derived from an EMBL/GenBank/DDBJ whole genome shotgun (WGS) entry which is preliminary data.</text>
</comment>
<protein>
    <submittedName>
        <fullName evidence="10">Vitamin B12 transporter BtuB</fullName>
    </submittedName>
</protein>
<dbReference type="Pfam" id="PF00593">
    <property type="entry name" value="TonB_dep_Rec_b-barrel"/>
    <property type="match status" value="1"/>
</dbReference>
<evidence type="ECO:0000256" key="6">
    <source>
        <dbReference type="ARBA" id="ARBA00023136"/>
    </source>
</evidence>
<evidence type="ECO:0000256" key="7">
    <source>
        <dbReference type="ARBA" id="ARBA00023170"/>
    </source>
</evidence>
<dbReference type="GO" id="GO:0044718">
    <property type="term" value="P:siderophore transmembrane transport"/>
    <property type="evidence" value="ECO:0007669"/>
    <property type="project" value="TreeGrafter"/>
</dbReference>
<dbReference type="AlphaFoldDB" id="A0A645IBX7"/>
<accession>A0A645IBX7</accession>
<evidence type="ECO:0000256" key="2">
    <source>
        <dbReference type="ARBA" id="ARBA00022448"/>
    </source>
</evidence>
<dbReference type="PANTHER" id="PTHR30069:SF29">
    <property type="entry name" value="HEMOGLOBIN AND HEMOGLOBIN-HAPTOGLOBIN-BINDING PROTEIN 1-RELATED"/>
    <property type="match status" value="1"/>
</dbReference>
<dbReference type="GO" id="GO:0009279">
    <property type="term" value="C:cell outer membrane"/>
    <property type="evidence" value="ECO:0007669"/>
    <property type="project" value="UniProtKB-SubCell"/>
</dbReference>
<evidence type="ECO:0000256" key="8">
    <source>
        <dbReference type="ARBA" id="ARBA00023237"/>
    </source>
</evidence>
<keyword evidence="3" id="KW-0812">Transmembrane</keyword>
<proteinExistence type="predicted"/>
<evidence type="ECO:0000256" key="1">
    <source>
        <dbReference type="ARBA" id="ARBA00004571"/>
    </source>
</evidence>
<keyword evidence="4" id="KW-0732">Signal</keyword>
<reference evidence="10" key="1">
    <citation type="submission" date="2019-08" db="EMBL/GenBank/DDBJ databases">
        <authorList>
            <person name="Kucharzyk K."/>
            <person name="Murdoch R.W."/>
            <person name="Higgins S."/>
            <person name="Loffler F."/>
        </authorList>
    </citation>
    <scope>NUCLEOTIDE SEQUENCE</scope>
</reference>
<dbReference type="InterPro" id="IPR000531">
    <property type="entry name" value="Beta-barrel_TonB"/>
</dbReference>
<dbReference type="GO" id="GO:0015344">
    <property type="term" value="F:siderophore uptake transmembrane transporter activity"/>
    <property type="evidence" value="ECO:0007669"/>
    <property type="project" value="TreeGrafter"/>
</dbReference>
<keyword evidence="8" id="KW-0998">Cell outer membrane</keyword>
<feature type="domain" description="TonB-dependent receptor-like beta-barrel" evidence="9">
    <location>
        <begin position="2"/>
        <end position="129"/>
    </location>
</feature>
<dbReference type="InterPro" id="IPR039426">
    <property type="entry name" value="TonB-dep_rcpt-like"/>
</dbReference>
<evidence type="ECO:0000256" key="4">
    <source>
        <dbReference type="ARBA" id="ARBA00022729"/>
    </source>
</evidence>
<keyword evidence="6" id="KW-0472">Membrane</keyword>